<proteinExistence type="predicted"/>
<evidence type="ECO:0000313" key="3">
    <source>
        <dbReference type="Proteomes" id="UP001301653"/>
    </source>
</evidence>
<evidence type="ECO:0008006" key="4">
    <source>
        <dbReference type="Google" id="ProtNLM"/>
    </source>
</evidence>
<keyword evidence="1" id="KW-0472">Membrane</keyword>
<reference evidence="2 3" key="1">
    <citation type="submission" date="2023-12" db="EMBL/GenBank/DDBJ databases">
        <title>Stenotrophomonas guangdongensis sp. nov., isolated from wilted pepper plants (Capsicum annuum).</title>
        <authorList>
            <person name="Qiu M."/>
            <person name="Li Y."/>
            <person name="Liu Q."/>
            <person name="Zhang X."/>
            <person name="Huang Y."/>
            <person name="Guo R."/>
            <person name="Hu M."/>
            <person name="Zhou J."/>
            <person name="Zhou X."/>
        </authorList>
    </citation>
    <scope>NUCLEOTIDE SEQUENCE [LARGE SCALE GENOMIC DNA]</scope>
    <source>
        <strain evidence="2 3">MH1</strain>
    </source>
</reference>
<evidence type="ECO:0000313" key="2">
    <source>
        <dbReference type="EMBL" id="MEA5667588.1"/>
    </source>
</evidence>
<feature type="transmembrane region" description="Helical" evidence="1">
    <location>
        <begin position="43"/>
        <end position="62"/>
    </location>
</feature>
<feature type="transmembrane region" description="Helical" evidence="1">
    <location>
        <begin position="74"/>
        <end position="92"/>
    </location>
</feature>
<dbReference type="RefSeq" id="WP_323438541.1">
    <property type="nucleotide sequence ID" value="NZ_JAYFUH010000092.1"/>
</dbReference>
<keyword evidence="1" id="KW-0812">Transmembrane</keyword>
<dbReference type="EMBL" id="JAYFUH010000092">
    <property type="protein sequence ID" value="MEA5667588.1"/>
    <property type="molecule type" value="Genomic_DNA"/>
</dbReference>
<keyword evidence="1" id="KW-1133">Transmembrane helix</keyword>
<evidence type="ECO:0000256" key="1">
    <source>
        <dbReference type="SAM" id="Phobius"/>
    </source>
</evidence>
<name>A0ABU5V2K3_9GAMM</name>
<organism evidence="2 3">
    <name type="scientific">Stenotrophomonas capsici</name>
    <dbReference type="NCBI Taxonomy" id="3110230"/>
    <lineage>
        <taxon>Bacteria</taxon>
        <taxon>Pseudomonadati</taxon>
        <taxon>Pseudomonadota</taxon>
        <taxon>Gammaproteobacteria</taxon>
        <taxon>Lysobacterales</taxon>
        <taxon>Lysobacteraceae</taxon>
        <taxon>Stenotrophomonas</taxon>
    </lineage>
</organism>
<gene>
    <name evidence="2" type="ORF">VA603_08615</name>
</gene>
<protein>
    <recommendedName>
        <fullName evidence="4">Transmembrane protein</fullName>
    </recommendedName>
</protein>
<comment type="caution">
    <text evidence="2">The sequence shown here is derived from an EMBL/GenBank/DDBJ whole genome shotgun (WGS) entry which is preliminary data.</text>
</comment>
<accession>A0ABU5V2K3</accession>
<feature type="transmembrane region" description="Helical" evidence="1">
    <location>
        <begin position="12"/>
        <end position="37"/>
    </location>
</feature>
<dbReference type="Proteomes" id="UP001301653">
    <property type="component" value="Unassembled WGS sequence"/>
</dbReference>
<sequence length="94" mass="9812">MEAAPRSANPSYRFGLAALLMPLVSLLVGSIAVAVIHGGLEELAAMLIIGIGGCVMGCLLALVSRWRRESNAWLGYTALFFNGLPLLGLLAASL</sequence>
<keyword evidence="3" id="KW-1185">Reference proteome</keyword>